<dbReference type="OrthoDB" id="191196at2759"/>
<organism evidence="1 2">
    <name type="scientific">Nyssa sinensis</name>
    <dbReference type="NCBI Taxonomy" id="561372"/>
    <lineage>
        <taxon>Eukaryota</taxon>
        <taxon>Viridiplantae</taxon>
        <taxon>Streptophyta</taxon>
        <taxon>Embryophyta</taxon>
        <taxon>Tracheophyta</taxon>
        <taxon>Spermatophyta</taxon>
        <taxon>Magnoliopsida</taxon>
        <taxon>eudicotyledons</taxon>
        <taxon>Gunneridae</taxon>
        <taxon>Pentapetalae</taxon>
        <taxon>asterids</taxon>
        <taxon>Cornales</taxon>
        <taxon>Nyssaceae</taxon>
        <taxon>Nyssa</taxon>
    </lineage>
</organism>
<evidence type="ECO:0000313" key="1">
    <source>
        <dbReference type="EMBL" id="KAA8549483.1"/>
    </source>
</evidence>
<protein>
    <submittedName>
        <fullName evidence="1">Uncharacterized protein</fullName>
    </submittedName>
</protein>
<name>A0A5J5C253_9ASTE</name>
<dbReference type="Proteomes" id="UP000325577">
    <property type="component" value="Linkage Group LG0"/>
</dbReference>
<gene>
    <name evidence="1" type="ORF">F0562_001167</name>
</gene>
<accession>A0A5J5C253</accession>
<keyword evidence="2" id="KW-1185">Reference proteome</keyword>
<dbReference type="InterPro" id="IPR031610">
    <property type="entry name" value="TIC110"/>
</dbReference>
<reference evidence="1 2" key="1">
    <citation type="submission" date="2019-09" db="EMBL/GenBank/DDBJ databases">
        <title>A chromosome-level genome assembly of the Chinese tupelo Nyssa sinensis.</title>
        <authorList>
            <person name="Yang X."/>
            <person name="Kang M."/>
            <person name="Yang Y."/>
            <person name="Xiong H."/>
            <person name="Wang M."/>
            <person name="Zhang Z."/>
            <person name="Wang Z."/>
            <person name="Wu H."/>
            <person name="Ma T."/>
            <person name="Liu J."/>
            <person name="Xi Z."/>
        </authorList>
    </citation>
    <scope>NUCLEOTIDE SEQUENCE [LARGE SCALE GENOMIC DNA]</scope>
    <source>
        <strain evidence="1">J267</strain>
        <tissue evidence="1">Leaf</tissue>
    </source>
</reference>
<dbReference type="PANTHER" id="PTHR34935:SF3">
    <property type="entry name" value="PROTEIN TIC110, CHLOROPLASTIC"/>
    <property type="match status" value="1"/>
</dbReference>
<dbReference type="GO" id="GO:0045037">
    <property type="term" value="P:protein import into chloroplast stroma"/>
    <property type="evidence" value="ECO:0007669"/>
    <property type="project" value="TreeGrafter"/>
</dbReference>
<dbReference type="PANTHER" id="PTHR34935">
    <property type="entry name" value="PROTEIN TIC110, CHLOROPLASTIC"/>
    <property type="match status" value="1"/>
</dbReference>
<proteinExistence type="predicted"/>
<evidence type="ECO:0000313" key="2">
    <source>
        <dbReference type="Proteomes" id="UP000325577"/>
    </source>
</evidence>
<sequence length="68" mass="7735">MDEIFSSGIGEFDEEEVYQKFPLDLNINAEKSKRVVHELARTRLSNSLIQAVALLRQRNCPGVVAFLK</sequence>
<dbReference type="EMBL" id="CM018031">
    <property type="protein sequence ID" value="KAA8549483.1"/>
    <property type="molecule type" value="Genomic_DNA"/>
</dbReference>
<dbReference type="AlphaFoldDB" id="A0A5J5C253"/>
<dbReference type="GO" id="GO:0061927">
    <property type="term" value="C:TOC-TIC supercomplex I"/>
    <property type="evidence" value="ECO:0007669"/>
    <property type="project" value="TreeGrafter"/>
</dbReference>